<dbReference type="eggNOG" id="COG2017">
    <property type="taxonomic scope" value="Bacteria"/>
</dbReference>
<dbReference type="GO" id="GO:0005737">
    <property type="term" value="C:cytoplasm"/>
    <property type="evidence" value="ECO:0007669"/>
    <property type="project" value="UniProtKB-SubCell"/>
</dbReference>
<evidence type="ECO:0000256" key="6">
    <source>
        <dbReference type="ARBA" id="ARBA00022553"/>
    </source>
</evidence>
<dbReference type="InParanoid" id="H1XWZ8"/>
<evidence type="ECO:0000313" key="13">
    <source>
        <dbReference type="EMBL" id="APF19553.1"/>
    </source>
</evidence>
<dbReference type="EMBL" id="CP018099">
    <property type="protein sequence ID" value="APF19553.1"/>
    <property type="molecule type" value="Genomic_DNA"/>
</dbReference>
<evidence type="ECO:0000313" key="16">
    <source>
        <dbReference type="Proteomes" id="UP000183868"/>
    </source>
</evidence>
<evidence type="ECO:0000256" key="3">
    <source>
        <dbReference type="ARBA" id="ARBA00006206"/>
    </source>
</evidence>
<organism evidence="14 15">
    <name type="scientific">Caldithrix abyssi DSM 13497</name>
    <dbReference type="NCBI Taxonomy" id="880073"/>
    <lineage>
        <taxon>Bacteria</taxon>
        <taxon>Pseudomonadati</taxon>
        <taxon>Calditrichota</taxon>
        <taxon>Calditrichia</taxon>
        <taxon>Calditrichales</taxon>
        <taxon>Calditrichaceae</taxon>
        <taxon>Caldithrix</taxon>
    </lineage>
</organism>
<dbReference type="PANTHER" id="PTHR10091:SF0">
    <property type="entry name" value="GALACTOSE MUTAROTASE"/>
    <property type="match status" value="1"/>
</dbReference>
<keyword evidence="8 9" id="KW-0119">Carbohydrate metabolism</keyword>
<dbReference type="HOGENOM" id="CLU_031753_2_0_0"/>
<evidence type="ECO:0000256" key="10">
    <source>
        <dbReference type="PIRSR" id="PIRSR005096-1"/>
    </source>
</evidence>
<reference evidence="13 16" key="2">
    <citation type="submission" date="2016-11" db="EMBL/GenBank/DDBJ databases">
        <title>Genomic analysis of Caldithrix abyssi and proposal of a novel bacterial phylum Caldithrichaeota.</title>
        <authorList>
            <person name="Kublanov I."/>
            <person name="Sigalova O."/>
            <person name="Gavrilov S."/>
            <person name="Lebedinsky A."/>
            <person name="Ivanova N."/>
            <person name="Daum C."/>
            <person name="Reddy T."/>
            <person name="Klenk H.P."/>
            <person name="Goker M."/>
            <person name="Reva O."/>
            <person name="Miroshnichenko M."/>
            <person name="Kyprides N."/>
            <person name="Woyke T."/>
            <person name="Gelfand M."/>
        </authorList>
    </citation>
    <scope>NUCLEOTIDE SEQUENCE [LARGE SCALE GENOMIC DNA]</scope>
    <source>
        <strain evidence="13 16">LF13</strain>
    </source>
</reference>
<evidence type="ECO:0000256" key="9">
    <source>
        <dbReference type="PIRNR" id="PIRNR005096"/>
    </source>
</evidence>
<evidence type="ECO:0000256" key="2">
    <source>
        <dbReference type="ARBA" id="ARBA00005028"/>
    </source>
</evidence>
<dbReference type="GO" id="GO:0004034">
    <property type="term" value="F:aldose 1-epimerase activity"/>
    <property type="evidence" value="ECO:0007669"/>
    <property type="project" value="UniProtKB-EC"/>
</dbReference>
<dbReference type="PaxDb" id="880073-Calab_0031"/>
<dbReference type="CDD" id="cd09019">
    <property type="entry name" value="galactose_mutarotase_like"/>
    <property type="match status" value="1"/>
</dbReference>
<dbReference type="AlphaFoldDB" id="H1XWZ8"/>
<dbReference type="Proteomes" id="UP000183868">
    <property type="component" value="Chromosome"/>
</dbReference>
<keyword evidence="5" id="KW-0963">Cytoplasm</keyword>
<dbReference type="FunCoup" id="H1XWZ8">
    <property type="interactions" value="321"/>
</dbReference>
<feature type="binding site" evidence="12">
    <location>
        <begin position="112"/>
        <end position="113"/>
    </location>
    <ligand>
        <name>beta-D-galactose</name>
        <dbReference type="ChEBI" id="CHEBI:27667"/>
    </ligand>
</feature>
<dbReference type="STRING" id="880073.Cabys_2805"/>
<dbReference type="GO" id="GO:0030246">
    <property type="term" value="F:carbohydrate binding"/>
    <property type="evidence" value="ECO:0007669"/>
    <property type="project" value="InterPro"/>
</dbReference>
<evidence type="ECO:0000256" key="11">
    <source>
        <dbReference type="PIRSR" id="PIRSR005096-2"/>
    </source>
</evidence>
<evidence type="ECO:0000313" key="15">
    <source>
        <dbReference type="Proteomes" id="UP000004671"/>
    </source>
</evidence>
<keyword evidence="6" id="KW-0597">Phosphoprotein</keyword>
<dbReference type="PANTHER" id="PTHR10091">
    <property type="entry name" value="ALDOSE-1-EPIMERASE"/>
    <property type="match status" value="1"/>
</dbReference>
<evidence type="ECO:0000256" key="5">
    <source>
        <dbReference type="ARBA" id="ARBA00022490"/>
    </source>
</evidence>
<dbReference type="Gene3D" id="2.70.98.10">
    <property type="match status" value="1"/>
</dbReference>
<feature type="binding site" evidence="11">
    <location>
        <position position="284"/>
    </location>
    <ligand>
        <name>beta-D-galactose</name>
        <dbReference type="ChEBI" id="CHEBI:27667"/>
    </ligand>
</feature>
<dbReference type="EC" id="5.1.3.3" evidence="9"/>
<dbReference type="InterPro" id="IPR015443">
    <property type="entry name" value="Aldose_1-epimerase"/>
</dbReference>
<reference evidence="14 15" key="1">
    <citation type="submission" date="2011-09" db="EMBL/GenBank/DDBJ databases">
        <title>The permanent draft genome of Caldithrix abyssi DSM 13497.</title>
        <authorList>
            <consortium name="US DOE Joint Genome Institute (JGI-PGF)"/>
            <person name="Lucas S."/>
            <person name="Han J."/>
            <person name="Lapidus A."/>
            <person name="Bruce D."/>
            <person name="Goodwin L."/>
            <person name="Pitluck S."/>
            <person name="Peters L."/>
            <person name="Kyrpides N."/>
            <person name="Mavromatis K."/>
            <person name="Ivanova N."/>
            <person name="Mikhailova N."/>
            <person name="Chertkov O."/>
            <person name="Detter J.C."/>
            <person name="Tapia R."/>
            <person name="Han C."/>
            <person name="Land M."/>
            <person name="Hauser L."/>
            <person name="Markowitz V."/>
            <person name="Cheng J.-F."/>
            <person name="Hugenholtz P."/>
            <person name="Woyke T."/>
            <person name="Wu D."/>
            <person name="Spring S."/>
            <person name="Brambilla E."/>
            <person name="Klenk H.-P."/>
            <person name="Eisen J.A."/>
        </authorList>
    </citation>
    <scope>NUCLEOTIDE SEQUENCE [LARGE SCALE GENOMIC DNA]</scope>
    <source>
        <strain evidence="14 15">DSM 13497</strain>
    </source>
</reference>
<evidence type="ECO:0000256" key="8">
    <source>
        <dbReference type="ARBA" id="ARBA00023277"/>
    </source>
</evidence>
<evidence type="ECO:0000256" key="12">
    <source>
        <dbReference type="PIRSR" id="PIRSR005096-3"/>
    </source>
</evidence>
<keyword evidence="15" id="KW-1185">Reference proteome</keyword>
<name>H1XWZ8_CALAY</name>
<dbReference type="EMBL" id="CM001402">
    <property type="protein sequence ID" value="EHO39685.1"/>
    <property type="molecule type" value="Genomic_DNA"/>
</dbReference>
<comment type="subunit">
    <text evidence="4">Monomer.</text>
</comment>
<accession>H1XWZ8</accession>
<gene>
    <name evidence="13" type="ORF">Cabys_2805</name>
    <name evidence="14" type="ORF">Calab_0031</name>
</gene>
<dbReference type="KEGG" id="caby:Cabys_2805"/>
<dbReference type="GO" id="GO:0033499">
    <property type="term" value="P:galactose catabolic process via UDP-galactose, Leloir pathway"/>
    <property type="evidence" value="ECO:0007669"/>
    <property type="project" value="TreeGrafter"/>
</dbReference>
<comment type="catalytic activity">
    <reaction evidence="9">
        <text>alpha-D-glucose = beta-D-glucose</text>
        <dbReference type="Rhea" id="RHEA:10264"/>
        <dbReference type="ChEBI" id="CHEBI:15903"/>
        <dbReference type="ChEBI" id="CHEBI:17925"/>
        <dbReference type="EC" id="5.1.3.3"/>
    </reaction>
</comment>
<evidence type="ECO:0000256" key="4">
    <source>
        <dbReference type="ARBA" id="ARBA00011245"/>
    </source>
</evidence>
<dbReference type="InterPro" id="IPR011013">
    <property type="entry name" value="Gal_mutarotase_sf_dom"/>
</dbReference>
<dbReference type="InterPro" id="IPR047215">
    <property type="entry name" value="Galactose_mutarotase-like"/>
</dbReference>
<feature type="active site" description="Proton acceptor" evidence="10">
    <location>
        <position position="349"/>
    </location>
</feature>
<comment type="subcellular location">
    <subcellularLocation>
        <location evidence="1">Cytoplasm</location>
    </subcellularLocation>
</comment>
<proteinExistence type="inferred from homology"/>
<dbReference type="UniPathway" id="UPA00242"/>
<feature type="active site" description="Proton donor" evidence="10">
    <location>
        <position position="212"/>
    </location>
</feature>
<dbReference type="InterPro" id="IPR014718">
    <property type="entry name" value="GH-type_carb-bd"/>
</dbReference>
<sequence>MRNTTTILCWIILIVSFLTLGSCKKHDKEIHKLDVKKENWGRTKDGQEIYLYTLSNIHGMQIKIINYGAIVQSLFVPDKSGKYEDVVLGYDRLDDYLKDSPYFGAIVGRYGNRIARGRFTLDGVQYQLATNNGPNHLHGGIKGFDKVVWNAEPIHEKDKVRLKLTYLSPDGEEGYPGNLKVAVIYSLTNHNELEIEYFAQTDKATPVNLTHHGYFNLTGHCKRDILEHQLWINADYFTPVDSTLIPTGELRPVEGTPFDFRQPTAIGARINDPDEQLKYGRGYDHNWVLNQADGTLKLQAALYDPQSGRYMQIYTDQPGLQFYSGNFLDGSIVGKGGVVYKHRYGLCLETQHFPDSPNHPEFPSTILRPGEQYHTKTIYKFSIK</sequence>
<evidence type="ECO:0000256" key="7">
    <source>
        <dbReference type="ARBA" id="ARBA00023235"/>
    </source>
</evidence>
<dbReference type="Proteomes" id="UP000004671">
    <property type="component" value="Chromosome"/>
</dbReference>
<dbReference type="InterPro" id="IPR008183">
    <property type="entry name" value="Aldose_1/G6P_1-epimerase"/>
</dbReference>
<dbReference type="SUPFAM" id="SSF74650">
    <property type="entry name" value="Galactose mutarotase-like"/>
    <property type="match status" value="1"/>
</dbReference>
<evidence type="ECO:0000313" key="14">
    <source>
        <dbReference type="EMBL" id="EHO39685.1"/>
    </source>
</evidence>
<protein>
    <recommendedName>
        <fullName evidence="9">Aldose 1-epimerase</fullName>
        <ecNumber evidence="9">5.1.3.3</ecNumber>
    </recommendedName>
</protein>
<comment type="pathway">
    <text evidence="2 9">Carbohydrate metabolism; hexose metabolism.</text>
</comment>
<comment type="similarity">
    <text evidence="3 9">Belongs to the aldose epimerase family.</text>
</comment>
<feature type="binding site" evidence="12">
    <location>
        <begin position="212"/>
        <end position="214"/>
    </location>
    <ligand>
        <name>beta-D-galactose</name>
        <dbReference type="ChEBI" id="CHEBI:27667"/>
    </ligand>
</feature>
<dbReference type="RefSeq" id="WP_006926540.1">
    <property type="nucleotide sequence ID" value="NZ_CM001402.1"/>
</dbReference>
<dbReference type="PIRSF" id="PIRSF005096">
    <property type="entry name" value="GALM"/>
    <property type="match status" value="1"/>
</dbReference>
<dbReference type="Pfam" id="PF01263">
    <property type="entry name" value="Aldose_epim"/>
    <property type="match status" value="1"/>
</dbReference>
<dbReference type="NCBIfam" id="NF008277">
    <property type="entry name" value="PRK11055.1"/>
    <property type="match status" value="1"/>
</dbReference>
<keyword evidence="7 9" id="KW-0413">Isomerase</keyword>
<dbReference type="GO" id="GO:0006006">
    <property type="term" value="P:glucose metabolic process"/>
    <property type="evidence" value="ECO:0007669"/>
    <property type="project" value="TreeGrafter"/>
</dbReference>
<dbReference type="PROSITE" id="PS51257">
    <property type="entry name" value="PROKAR_LIPOPROTEIN"/>
    <property type="match status" value="1"/>
</dbReference>
<dbReference type="FunFam" id="2.70.98.10:FF:000003">
    <property type="entry name" value="Aldose 1-epimerase"/>
    <property type="match status" value="1"/>
</dbReference>
<dbReference type="OrthoDB" id="9779408at2"/>
<evidence type="ECO:0000256" key="1">
    <source>
        <dbReference type="ARBA" id="ARBA00004496"/>
    </source>
</evidence>